<keyword evidence="3" id="KW-1185">Reference proteome</keyword>
<sequence>MALSKALLVFAVLLAAAFLVSSAEETQAKKEDVKVDVQDYGRGYPGRGGGGYPGYGGGGYPGYGGGGYRGGGGYPGYGGGGYRGGGGYPGRGGGGGGCHWGCCDRGYYGGCRCCMSPEEIPTPMYRPEAEVHN</sequence>
<dbReference type="Pfam" id="PF07172">
    <property type="entry name" value="GRP"/>
    <property type="match status" value="1"/>
</dbReference>
<dbReference type="InterPro" id="IPR010800">
    <property type="entry name" value="GRP"/>
</dbReference>
<evidence type="ECO:0000313" key="3">
    <source>
        <dbReference type="Proteomes" id="UP000729402"/>
    </source>
</evidence>
<comment type="caution">
    <text evidence="2">The sequence shown here is derived from an EMBL/GenBank/DDBJ whole genome shotgun (WGS) entry which is preliminary data.</text>
</comment>
<organism evidence="2 3">
    <name type="scientific">Zizania palustris</name>
    <name type="common">Northern wild rice</name>
    <dbReference type="NCBI Taxonomy" id="103762"/>
    <lineage>
        <taxon>Eukaryota</taxon>
        <taxon>Viridiplantae</taxon>
        <taxon>Streptophyta</taxon>
        <taxon>Embryophyta</taxon>
        <taxon>Tracheophyta</taxon>
        <taxon>Spermatophyta</taxon>
        <taxon>Magnoliopsida</taxon>
        <taxon>Liliopsida</taxon>
        <taxon>Poales</taxon>
        <taxon>Poaceae</taxon>
        <taxon>BOP clade</taxon>
        <taxon>Oryzoideae</taxon>
        <taxon>Oryzeae</taxon>
        <taxon>Zizaniinae</taxon>
        <taxon>Zizania</taxon>
    </lineage>
</organism>
<protein>
    <recommendedName>
        <fullName evidence="4">Glycine rich protein</fullName>
    </recommendedName>
</protein>
<proteinExistence type="predicted"/>
<gene>
    <name evidence="2" type="ORF">GUJ93_ZPchr0002g25967</name>
</gene>
<reference evidence="2" key="2">
    <citation type="submission" date="2021-02" db="EMBL/GenBank/DDBJ databases">
        <authorList>
            <person name="Kimball J.A."/>
            <person name="Haas M.W."/>
            <person name="Macchietto M."/>
            <person name="Kono T."/>
            <person name="Duquette J."/>
            <person name="Shao M."/>
        </authorList>
    </citation>
    <scope>NUCLEOTIDE SEQUENCE</scope>
    <source>
        <tissue evidence="2">Fresh leaf tissue</tissue>
    </source>
</reference>
<evidence type="ECO:0000256" key="1">
    <source>
        <dbReference type="SAM" id="SignalP"/>
    </source>
</evidence>
<feature type="signal peptide" evidence="1">
    <location>
        <begin position="1"/>
        <end position="23"/>
    </location>
</feature>
<evidence type="ECO:0008006" key="4">
    <source>
        <dbReference type="Google" id="ProtNLM"/>
    </source>
</evidence>
<dbReference type="AlphaFoldDB" id="A0A8J5S2L5"/>
<reference evidence="2" key="1">
    <citation type="journal article" date="2021" name="bioRxiv">
        <title>Whole Genome Assembly and Annotation of Northern Wild Rice, Zizania palustris L., Supports a Whole Genome Duplication in the Zizania Genus.</title>
        <authorList>
            <person name="Haas M."/>
            <person name="Kono T."/>
            <person name="Macchietto M."/>
            <person name="Millas R."/>
            <person name="McGilp L."/>
            <person name="Shao M."/>
            <person name="Duquette J."/>
            <person name="Hirsch C.N."/>
            <person name="Kimball J."/>
        </authorList>
    </citation>
    <scope>NUCLEOTIDE SEQUENCE</scope>
    <source>
        <tissue evidence="2">Fresh leaf tissue</tissue>
    </source>
</reference>
<feature type="chain" id="PRO_5035253923" description="Glycine rich protein" evidence="1">
    <location>
        <begin position="24"/>
        <end position="133"/>
    </location>
</feature>
<dbReference type="Proteomes" id="UP000729402">
    <property type="component" value="Unassembled WGS sequence"/>
</dbReference>
<evidence type="ECO:0000313" key="2">
    <source>
        <dbReference type="EMBL" id="KAG8059084.1"/>
    </source>
</evidence>
<dbReference type="EMBL" id="JAAALK010000287">
    <property type="protein sequence ID" value="KAG8059084.1"/>
    <property type="molecule type" value="Genomic_DNA"/>
</dbReference>
<dbReference type="PANTHER" id="PTHR37389">
    <property type="entry name" value="NODULIN-24"/>
    <property type="match status" value="1"/>
</dbReference>
<dbReference type="PANTHER" id="PTHR37389:SF38">
    <property type="entry name" value="OS02G0587800 PROTEIN"/>
    <property type="match status" value="1"/>
</dbReference>
<accession>A0A8J5S2L5</accession>
<name>A0A8J5S2L5_ZIZPA</name>
<keyword evidence="1" id="KW-0732">Signal</keyword>